<keyword evidence="10" id="KW-1185">Reference proteome</keyword>
<dbReference type="HAMAP" id="MF_00558">
    <property type="entry name" value="Succ_CoA_beta"/>
    <property type="match status" value="1"/>
</dbReference>
<dbReference type="PIRSF" id="PIRSF001554">
    <property type="entry name" value="SucCS_beta"/>
    <property type="match status" value="1"/>
</dbReference>
<keyword evidence="3 6" id="KW-0479">Metal-binding</keyword>
<keyword evidence="5 6" id="KW-0460">Magnesium</keyword>
<keyword evidence="2 6" id="KW-0436">Ligase</keyword>
<dbReference type="InterPro" id="IPR005809">
    <property type="entry name" value="Succ_CoA_ligase-like_bsu"/>
</dbReference>
<evidence type="ECO:0000256" key="2">
    <source>
        <dbReference type="ARBA" id="ARBA00022598"/>
    </source>
</evidence>
<evidence type="ECO:0000256" key="1">
    <source>
        <dbReference type="ARBA" id="ARBA00022532"/>
    </source>
</evidence>
<dbReference type="NCBIfam" id="TIGR01016">
    <property type="entry name" value="sucCoAbeta"/>
    <property type="match status" value="1"/>
</dbReference>
<name>A0ABT8N8I5_9BACL</name>
<evidence type="ECO:0000256" key="6">
    <source>
        <dbReference type="HAMAP-Rule" id="MF_00558"/>
    </source>
</evidence>
<feature type="binding site" evidence="6">
    <location>
        <position position="46"/>
    </location>
    <ligand>
        <name>ATP</name>
        <dbReference type="ChEBI" id="CHEBI:30616"/>
    </ligand>
</feature>
<dbReference type="EMBL" id="JAUJWU010000001">
    <property type="protein sequence ID" value="MDN7244202.1"/>
    <property type="molecule type" value="Genomic_DNA"/>
</dbReference>
<evidence type="ECO:0000313" key="9">
    <source>
        <dbReference type="EMBL" id="MDN7244202.1"/>
    </source>
</evidence>
<evidence type="ECO:0000256" key="5">
    <source>
        <dbReference type="ARBA" id="ARBA00022842"/>
    </source>
</evidence>
<gene>
    <name evidence="6 9" type="primary">sucC</name>
    <name evidence="9" type="ORF">QWY13_01765</name>
</gene>
<dbReference type="RefSeq" id="WP_300989610.1">
    <property type="nucleotide sequence ID" value="NZ_CP129235.1"/>
</dbReference>
<proteinExistence type="inferred from homology"/>
<feature type="binding site" evidence="6">
    <location>
        <position position="107"/>
    </location>
    <ligand>
        <name>ATP</name>
        <dbReference type="ChEBI" id="CHEBI:30616"/>
    </ligand>
</feature>
<keyword evidence="6 7" id="KW-0067">ATP-binding</keyword>
<dbReference type="InterPro" id="IPR017866">
    <property type="entry name" value="Succ-CoA_synthase_bsu_CS"/>
</dbReference>
<dbReference type="GO" id="GO:0004775">
    <property type="term" value="F:succinate-CoA ligase (ADP-forming) activity"/>
    <property type="evidence" value="ECO:0007669"/>
    <property type="project" value="UniProtKB-EC"/>
</dbReference>
<evidence type="ECO:0000259" key="8">
    <source>
        <dbReference type="PROSITE" id="PS50975"/>
    </source>
</evidence>
<feature type="binding site" evidence="6">
    <location>
        <begin position="321"/>
        <end position="323"/>
    </location>
    <ligand>
        <name>substrate</name>
        <note>ligand shared with subunit alpha</note>
    </ligand>
</feature>
<evidence type="ECO:0000256" key="7">
    <source>
        <dbReference type="PROSITE-ProRule" id="PRU00409"/>
    </source>
</evidence>
<dbReference type="InterPro" id="IPR016102">
    <property type="entry name" value="Succinyl-CoA_synth-like"/>
</dbReference>
<dbReference type="Gene3D" id="3.30.470.20">
    <property type="entry name" value="ATP-grasp fold, B domain"/>
    <property type="match status" value="1"/>
</dbReference>
<dbReference type="InterPro" id="IPR013650">
    <property type="entry name" value="ATP-grasp_succ-CoA_synth-type"/>
</dbReference>
<dbReference type="EC" id="6.2.1.5" evidence="6"/>
<evidence type="ECO:0000256" key="3">
    <source>
        <dbReference type="ARBA" id="ARBA00022723"/>
    </source>
</evidence>
<dbReference type="SUPFAM" id="SSF56059">
    <property type="entry name" value="Glutathione synthetase ATP-binding domain-like"/>
    <property type="match status" value="1"/>
</dbReference>
<comment type="similarity">
    <text evidence="6">Belongs to the succinate/malate CoA ligase beta subunit family.</text>
</comment>
<evidence type="ECO:0000313" key="10">
    <source>
        <dbReference type="Proteomes" id="UP001172142"/>
    </source>
</evidence>
<dbReference type="NCBIfam" id="NF001913">
    <property type="entry name" value="PRK00696.1"/>
    <property type="match status" value="1"/>
</dbReference>
<dbReference type="InterPro" id="IPR005811">
    <property type="entry name" value="SUCC_ACL_C"/>
</dbReference>
<dbReference type="Gene3D" id="3.40.50.261">
    <property type="entry name" value="Succinyl-CoA synthetase domains"/>
    <property type="match status" value="1"/>
</dbReference>
<evidence type="ECO:0000256" key="4">
    <source>
        <dbReference type="ARBA" id="ARBA00022741"/>
    </source>
</evidence>
<sequence>MNIHEYQGKQILKQYGVAVPEGHVAFSPEEAVKAAKELGTDVVVVKAQIHAGGRGKAGGVKLAKNLDEVRTIAKELLGKVLVTHQTGPEGKEVKRLYIEAGSDIQKEYYLGLVLDRETSRVTLMGSEEGGMDIEEVAANNPERLFYEEIDPVVGLTGFQARRMAYNMNIPTKLVNKAAKLMLGLYQAYVDTDAAIVEINPLVVTGDGQVVALDAKFNFDANALYRHQNIMEMRDYDEEDPKEIEASKYDLSYISLDGNIGCMVNGAGLAMATMDTINYYGGTPANFLDVGGGATAEKVTEAFKIILSDKNVKGIFVNIFGGIMKCDIIAEGVIQAAKEVSLNVPLVVRLEGTNVELGKKLLNESGLDINSADTMAEGAQKIVELVG</sequence>
<dbReference type="PROSITE" id="PS50975">
    <property type="entry name" value="ATP_GRASP"/>
    <property type="match status" value="1"/>
</dbReference>
<protein>
    <recommendedName>
        <fullName evidence="6">Succinate--CoA ligase [ADP-forming] subunit beta</fullName>
        <ecNumber evidence="6">6.2.1.5</ecNumber>
    </recommendedName>
    <alternativeName>
        <fullName evidence="6">Succinyl-CoA synthetase subunit beta</fullName>
        <shortName evidence="6">SCS-beta</shortName>
    </alternativeName>
</protein>
<dbReference type="InterPro" id="IPR013815">
    <property type="entry name" value="ATP_grasp_subdomain_1"/>
</dbReference>
<dbReference type="PROSITE" id="PS01217">
    <property type="entry name" value="SUCCINYL_COA_LIG_3"/>
    <property type="match status" value="1"/>
</dbReference>
<dbReference type="SUPFAM" id="SSF52210">
    <property type="entry name" value="Succinyl-CoA synthetase domains"/>
    <property type="match status" value="1"/>
</dbReference>
<feature type="binding site" evidence="6">
    <location>
        <position position="99"/>
    </location>
    <ligand>
        <name>ATP</name>
        <dbReference type="ChEBI" id="CHEBI:30616"/>
    </ligand>
</feature>
<comment type="cofactor">
    <cofactor evidence="6">
        <name>Mg(2+)</name>
        <dbReference type="ChEBI" id="CHEBI:18420"/>
    </cofactor>
    <text evidence="6">Binds 1 Mg(2+) ion per subunit.</text>
</comment>
<keyword evidence="4 6" id="KW-0547">Nucleotide-binding</keyword>
<accession>A0ABT8N8I5</accession>
<feature type="binding site" evidence="6">
    <location>
        <position position="199"/>
    </location>
    <ligand>
        <name>Mg(2+)</name>
        <dbReference type="ChEBI" id="CHEBI:18420"/>
    </ligand>
</feature>
<feature type="binding site" evidence="6">
    <location>
        <position position="264"/>
    </location>
    <ligand>
        <name>substrate</name>
        <note>ligand shared with subunit alpha</note>
    </ligand>
</feature>
<comment type="subunit">
    <text evidence="6">Heterotetramer of two alpha and two beta subunits.</text>
</comment>
<reference evidence="9 10" key="1">
    <citation type="submission" date="2023-07" db="EMBL/GenBank/DDBJ databases">
        <title>Novel species in genus Planococcus.</title>
        <authorList>
            <person name="Ning S."/>
        </authorList>
    </citation>
    <scope>NUCLEOTIDE SEQUENCE [LARGE SCALE GENOMIC DNA]</scope>
    <source>
        <strain evidence="9 10">N017</strain>
    </source>
</reference>
<dbReference type="PANTHER" id="PTHR11815:SF10">
    <property type="entry name" value="SUCCINATE--COA LIGASE [GDP-FORMING] SUBUNIT BETA, MITOCHONDRIAL"/>
    <property type="match status" value="1"/>
</dbReference>
<dbReference type="Proteomes" id="UP001172142">
    <property type="component" value="Unassembled WGS sequence"/>
</dbReference>
<comment type="pathway">
    <text evidence="6">Carbohydrate metabolism; tricarboxylic acid cycle; succinate from succinyl-CoA (ligase route): step 1/1.</text>
</comment>
<comment type="caution">
    <text evidence="9">The sequence shown here is derived from an EMBL/GenBank/DDBJ whole genome shotgun (WGS) entry which is preliminary data.</text>
</comment>
<dbReference type="PANTHER" id="PTHR11815">
    <property type="entry name" value="SUCCINYL-COA SYNTHETASE BETA CHAIN"/>
    <property type="match status" value="1"/>
</dbReference>
<feature type="binding site" evidence="6">
    <location>
        <begin position="53"/>
        <end position="55"/>
    </location>
    <ligand>
        <name>ATP</name>
        <dbReference type="ChEBI" id="CHEBI:30616"/>
    </ligand>
</feature>
<feature type="domain" description="ATP-grasp" evidence="8">
    <location>
        <begin position="9"/>
        <end position="229"/>
    </location>
</feature>
<feature type="binding site" evidence="6">
    <location>
        <position position="213"/>
    </location>
    <ligand>
        <name>Mg(2+)</name>
        <dbReference type="ChEBI" id="CHEBI:18420"/>
    </ligand>
</feature>
<feature type="binding site" evidence="6">
    <location>
        <position position="102"/>
    </location>
    <ligand>
        <name>ATP</name>
        <dbReference type="ChEBI" id="CHEBI:30616"/>
    </ligand>
</feature>
<dbReference type="InterPro" id="IPR011761">
    <property type="entry name" value="ATP-grasp"/>
</dbReference>
<dbReference type="Pfam" id="PF08442">
    <property type="entry name" value="ATP-grasp_2"/>
    <property type="match status" value="1"/>
</dbReference>
<comment type="catalytic activity">
    <reaction evidence="6">
        <text>succinate + ATP + CoA = succinyl-CoA + ADP + phosphate</text>
        <dbReference type="Rhea" id="RHEA:17661"/>
        <dbReference type="ChEBI" id="CHEBI:30031"/>
        <dbReference type="ChEBI" id="CHEBI:30616"/>
        <dbReference type="ChEBI" id="CHEBI:43474"/>
        <dbReference type="ChEBI" id="CHEBI:57287"/>
        <dbReference type="ChEBI" id="CHEBI:57292"/>
        <dbReference type="ChEBI" id="CHEBI:456216"/>
        <dbReference type="EC" id="6.2.1.5"/>
    </reaction>
</comment>
<keyword evidence="1 6" id="KW-0816">Tricarboxylic acid cycle</keyword>
<dbReference type="Pfam" id="PF00549">
    <property type="entry name" value="Ligase_CoA"/>
    <property type="match status" value="1"/>
</dbReference>
<comment type="catalytic activity">
    <reaction evidence="6">
        <text>GTP + succinate + CoA = succinyl-CoA + GDP + phosphate</text>
        <dbReference type="Rhea" id="RHEA:22120"/>
        <dbReference type="ChEBI" id="CHEBI:30031"/>
        <dbReference type="ChEBI" id="CHEBI:37565"/>
        <dbReference type="ChEBI" id="CHEBI:43474"/>
        <dbReference type="ChEBI" id="CHEBI:57287"/>
        <dbReference type="ChEBI" id="CHEBI:57292"/>
        <dbReference type="ChEBI" id="CHEBI:58189"/>
    </reaction>
</comment>
<organism evidence="9 10">
    <name type="scientific">Planococcus shenhongbingii</name>
    <dbReference type="NCBI Taxonomy" id="3058398"/>
    <lineage>
        <taxon>Bacteria</taxon>
        <taxon>Bacillati</taxon>
        <taxon>Bacillota</taxon>
        <taxon>Bacilli</taxon>
        <taxon>Bacillales</taxon>
        <taxon>Caryophanaceae</taxon>
        <taxon>Planococcus</taxon>
    </lineage>
</organism>
<comment type="function">
    <text evidence="6">Succinyl-CoA synthetase functions in the citric acid cycle (TCA), coupling the hydrolysis of succinyl-CoA to the synthesis of either ATP or GTP and thus represents the only step of substrate-level phosphorylation in the TCA. The beta subunit provides nucleotide specificity of the enzyme and binds the substrate succinate, while the binding sites for coenzyme A and phosphate are found in the alpha subunit.</text>
</comment>
<dbReference type="Gene3D" id="3.30.1490.20">
    <property type="entry name" value="ATP-grasp fold, A domain"/>
    <property type="match status" value="1"/>
</dbReference>